<name>A0A0A8Y8Q8_ARUDO</name>
<sequence>MDNQMQESSLRCNIKKCL</sequence>
<reference evidence="1" key="1">
    <citation type="submission" date="2014-09" db="EMBL/GenBank/DDBJ databases">
        <authorList>
            <person name="Magalhaes I.L.F."/>
            <person name="Oliveira U."/>
            <person name="Santos F.R."/>
            <person name="Vidigal T.H.D.A."/>
            <person name="Brescovit A.D."/>
            <person name="Santos A.J."/>
        </authorList>
    </citation>
    <scope>NUCLEOTIDE SEQUENCE</scope>
    <source>
        <tissue evidence="1">Shoot tissue taken approximately 20 cm above the soil surface</tissue>
    </source>
</reference>
<organism evidence="1">
    <name type="scientific">Arundo donax</name>
    <name type="common">Giant reed</name>
    <name type="synonym">Donax arundinaceus</name>
    <dbReference type="NCBI Taxonomy" id="35708"/>
    <lineage>
        <taxon>Eukaryota</taxon>
        <taxon>Viridiplantae</taxon>
        <taxon>Streptophyta</taxon>
        <taxon>Embryophyta</taxon>
        <taxon>Tracheophyta</taxon>
        <taxon>Spermatophyta</taxon>
        <taxon>Magnoliopsida</taxon>
        <taxon>Liliopsida</taxon>
        <taxon>Poales</taxon>
        <taxon>Poaceae</taxon>
        <taxon>PACMAD clade</taxon>
        <taxon>Arundinoideae</taxon>
        <taxon>Arundineae</taxon>
        <taxon>Arundo</taxon>
    </lineage>
</organism>
<reference evidence="1" key="2">
    <citation type="journal article" date="2015" name="Data Brief">
        <title>Shoot transcriptome of the giant reed, Arundo donax.</title>
        <authorList>
            <person name="Barrero R.A."/>
            <person name="Guerrero F.D."/>
            <person name="Moolhuijzen P."/>
            <person name="Goolsby J.A."/>
            <person name="Tidwell J."/>
            <person name="Bellgard S.E."/>
            <person name="Bellgard M.I."/>
        </authorList>
    </citation>
    <scope>NUCLEOTIDE SEQUENCE</scope>
    <source>
        <tissue evidence="1">Shoot tissue taken approximately 20 cm above the soil surface</tissue>
    </source>
</reference>
<protein>
    <submittedName>
        <fullName evidence="1">Uncharacterized protein</fullName>
    </submittedName>
</protein>
<dbReference type="EMBL" id="GBRH01275259">
    <property type="protein sequence ID" value="JAD22636.1"/>
    <property type="molecule type" value="Transcribed_RNA"/>
</dbReference>
<evidence type="ECO:0000313" key="1">
    <source>
        <dbReference type="EMBL" id="JAD22636.1"/>
    </source>
</evidence>
<proteinExistence type="predicted"/>
<accession>A0A0A8Y8Q8</accession>
<dbReference type="AlphaFoldDB" id="A0A0A8Y8Q8"/>